<reference evidence="1" key="1">
    <citation type="journal article" date="2014" name="Int. J. Syst. Evol. Microbiol.">
        <title>Complete genome sequence of Corynebacterium casei LMG S-19264T (=DSM 44701T), isolated from a smear-ripened cheese.</title>
        <authorList>
            <consortium name="US DOE Joint Genome Institute (JGI-PGF)"/>
            <person name="Walter F."/>
            <person name="Albersmeier A."/>
            <person name="Kalinowski J."/>
            <person name="Ruckert C."/>
        </authorList>
    </citation>
    <scope>NUCLEOTIDE SEQUENCE</scope>
    <source>
        <strain evidence="1">CGMCC 1.15330</strain>
    </source>
</reference>
<gene>
    <name evidence="1" type="ORF">GCM10011380_36160</name>
</gene>
<accession>A0A916TFU1</accession>
<dbReference type="Proteomes" id="UP000623067">
    <property type="component" value="Unassembled WGS sequence"/>
</dbReference>
<evidence type="ECO:0000313" key="2">
    <source>
        <dbReference type="Proteomes" id="UP000623067"/>
    </source>
</evidence>
<keyword evidence="2" id="KW-1185">Reference proteome</keyword>
<dbReference type="RefSeq" id="WP_188661276.1">
    <property type="nucleotide sequence ID" value="NZ_BMIH01000009.1"/>
</dbReference>
<organism evidence="1 2">
    <name type="scientific">Sphingomonas metalli</name>
    <dbReference type="NCBI Taxonomy" id="1779358"/>
    <lineage>
        <taxon>Bacteria</taxon>
        <taxon>Pseudomonadati</taxon>
        <taxon>Pseudomonadota</taxon>
        <taxon>Alphaproteobacteria</taxon>
        <taxon>Sphingomonadales</taxon>
        <taxon>Sphingomonadaceae</taxon>
        <taxon>Sphingomonas</taxon>
    </lineage>
</organism>
<name>A0A916TFU1_9SPHN</name>
<evidence type="ECO:0000313" key="1">
    <source>
        <dbReference type="EMBL" id="GGB43476.1"/>
    </source>
</evidence>
<comment type="caution">
    <text evidence="1">The sequence shown here is derived from an EMBL/GenBank/DDBJ whole genome shotgun (WGS) entry which is preliminary data.</text>
</comment>
<dbReference type="AlphaFoldDB" id="A0A916TFU1"/>
<sequence>MPIDHSKDETLSEKGTISDDVEYWQMRAEQELELAQKASKPEAVAAHCQIANAYLERVAMCAPEKGLASPSIADATGET</sequence>
<protein>
    <submittedName>
        <fullName evidence="1">Uncharacterized protein</fullName>
    </submittedName>
</protein>
<proteinExistence type="predicted"/>
<dbReference type="EMBL" id="BMIH01000009">
    <property type="protein sequence ID" value="GGB43476.1"/>
    <property type="molecule type" value="Genomic_DNA"/>
</dbReference>
<reference evidence="1" key="2">
    <citation type="submission" date="2020-09" db="EMBL/GenBank/DDBJ databases">
        <authorList>
            <person name="Sun Q."/>
            <person name="Zhou Y."/>
        </authorList>
    </citation>
    <scope>NUCLEOTIDE SEQUENCE</scope>
    <source>
        <strain evidence="1">CGMCC 1.15330</strain>
    </source>
</reference>